<evidence type="ECO:0000256" key="1">
    <source>
        <dbReference type="SAM" id="MobiDB-lite"/>
    </source>
</evidence>
<feature type="compositionally biased region" description="Basic and acidic residues" evidence="1">
    <location>
        <begin position="1"/>
        <end position="10"/>
    </location>
</feature>
<name>A0A2D1GEL1_9CAUD</name>
<dbReference type="OrthoDB" id="17000at10239"/>
<sequence length="115" mass="12728">MERQTGHPEGSRAGNENRPAEQRSGPEWTDPQPTPRTDTMTTPQPPHTCRCGARWSALGACHCSGCHRTFTALTPFDRHRRGDQCLDPATLGLIEHQRSGYTAWGAPGGRYDDDQ</sequence>
<dbReference type="Proteomes" id="UP000230122">
    <property type="component" value="Segment"/>
</dbReference>
<evidence type="ECO:0000313" key="4">
    <source>
        <dbReference type="Proteomes" id="UP000230122"/>
    </source>
</evidence>
<dbReference type="InterPro" id="IPR058158">
    <property type="entry name" value="Phage_zn-bd_3"/>
</dbReference>
<dbReference type="Pfam" id="PF24071">
    <property type="entry name" value="Phage_zn_bind_3"/>
    <property type="match status" value="1"/>
</dbReference>
<dbReference type="EMBL" id="MF919514">
    <property type="protein sequence ID" value="ATN90279.1"/>
    <property type="molecule type" value="Genomic_DNA"/>
</dbReference>
<feature type="region of interest" description="Disordered" evidence="1">
    <location>
        <begin position="1"/>
        <end position="47"/>
    </location>
</feature>
<proteinExistence type="predicted"/>
<evidence type="ECO:0000313" key="3">
    <source>
        <dbReference type="EMBL" id="ATN90279.1"/>
    </source>
</evidence>
<keyword evidence="4" id="KW-1185">Reference proteome</keyword>
<reference evidence="3 4" key="1">
    <citation type="submission" date="2017-09" db="EMBL/GenBank/DDBJ databases">
        <authorList>
            <person name="Breimann J."/>
            <person name="Dorsainvil R."/>
            <person name="Seraly P."/>
            <person name="Wynn M."/>
            <person name="Davis J.P."/>
            <person name="Huynh A."/>
            <person name="Julian D."/>
            <person name="Warner M.H."/>
            <person name="Garlena R.A."/>
            <person name="Russell D.A."/>
            <person name="Pope W.H."/>
            <person name="Jacobs-Sera D."/>
            <person name="Hendrix R.W."/>
            <person name="Hatfull G.F."/>
        </authorList>
    </citation>
    <scope>NUCLEOTIDE SEQUENCE [LARGE SCALE GENOMIC DNA]</scope>
</reference>
<feature type="domain" description="Phage FDXHR zinc binding" evidence="2">
    <location>
        <begin position="47"/>
        <end position="90"/>
    </location>
</feature>
<gene>
    <name evidence="3" type="ORF">SEA_LENNON_58</name>
</gene>
<evidence type="ECO:0000259" key="2">
    <source>
        <dbReference type="Pfam" id="PF24071"/>
    </source>
</evidence>
<protein>
    <recommendedName>
        <fullName evidence="2">Phage FDXHR zinc binding domain-containing protein</fullName>
    </recommendedName>
</protein>
<organism evidence="3 4">
    <name type="scientific">Gordonia phage Lennon</name>
    <dbReference type="NCBI Taxonomy" id="2041512"/>
    <lineage>
        <taxon>Viruses</taxon>
        <taxon>Duplodnaviria</taxon>
        <taxon>Heunggongvirae</taxon>
        <taxon>Uroviricota</taxon>
        <taxon>Caudoviricetes</taxon>
        <taxon>Stackebrandtviridae</taxon>
        <taxon>Schenleyvirinae</taxon>
        <taxon>Vividuovirus</taxon>
        <taxon>Vividuovirus lennon</taxon>
        <taxon>Gordonia virus Lennon</taxon>
    </lineage>
</organism>
<accession>A0A2D1GEL1</accession>